<comment type="caution">
    <text evidence="1">The sequence shown here is derived from an EMBL/GenBank/DDBJ whole genome shotgun (WGS) entry which is preliminary data.</text>
</comment>
<dbReference type="AlphaFoldDB" id="A0A9W4MZM5"/>
<organism evidence="1 2">
    <name type="scientific">Penicillium nalgiovense</name>
    <dbReference type="NCBI Taxonomy" id="60175"/>
    <lineage>
        <taxon>Eukaryota</taxon>
        <taxon>Fungi</taxon>
        <taxon>Dikarya</taxon>
        <taxon>Ascomycota</taxon>
        <taxon>Pezizomycotina</taxon>
        <taxon>Eurotiomycetes</taxon>
        <taxon>Eurotiomycetidae</taxon>
        <taxon>Eurotiales</taxon>
        <taxon>Aspergillaceae</taxon>
        <taxon>Penicillium</taxon>
    </lineage>
</organism>
<reference evidence="1" key="1">
    <citation type="submission" date="2021-07" db="EMBL/GenBank/DDBJ databases">
        <authorList>
            <person name="Branca A.L. A."/>
        </authorList>
    </citation>
    <scope>NUCLEOTIDE SEQUENCE</scope>
</reference>
<dbReference type="EMBL" id="CAJVNV010000399">
    <property type="protein sequence ID" value="CAG8185859.1"/>
    <property type="molecule type" value="Genomic_DNA"/>
</dbReference>
<dbReference type="OrthoDB" id="5089701at2759"/>
<name>A0A9W4MZM5_PENNA</name>
<evidence type="ECO:0000313" key="1">
    <source>
        <dbReference type="EMBL" id="CAG8185859.1"/>
    </source>
</evidence>
<accession>A0A9W4MZM5</accession>
<sequence length="115" mass="12797">MRPTILILQITSTDCHGPIAPDLPVSHIFSADMPPEDCSQTNNVGKCLAIKVNEDFASQICLVRATLLLKYKNLAFPLEYTFSFLPQTSTLNFNTDLFYRLGGVLPSLPRTTNSY</sequence>
<dbReference type="Proteomes" id="UP001153461">
    <property type="component" value="Unassembled WGS sequence"/>
</dbReference>
<proteinExistence type="predicted"/>
<gene>
    <name evidence="1" type="ORF">PNAL_LOCUS7064</name>
</gene>
<protein>
    <submittedName>
        <fullName evidence="1">Uncharacterized protein</fullName>
    </submittedName>
</protein>
<evidence type="ECO:0000313" key="2">
    <source>
        <dbReference type="Proteomes" id="UP001153461"/>
    </source>
</evidence>